<feature type="non-terminal residue" evidence="9">
    <location>
        <position position="1"/>
    </location>
</feature>
<comment type="subcellular location">
    <subcellularLocation>
        <location evidence="1">Cell membrane</location>
        <topology evidence="1">Multi-pass membrane protein</topology>
    </subcellularLocation>
</comment>
<evidence type="ECO:0000313" key="9">
    <source>
        <dbReference type="EMBL" id="VAW35822.1"/>
    </source>
</evidence>
<evidence type="ECO:0000256" key="4">
    <source>
        <dbReference type="ARBA" id="ARBA00022475"/>
    </source>
</evidence>
<evidence type="ECO:0000256" key="5">
    <source>
        <dbReference type="ARBA" id="ARBA00022692"/>
    </source>
</evidence>
<dbReference type="GO" id="GO:0022857">
    <property type="term" value="F:transmembrane transporter activity"/>
    <property type="evidence" value="ECO:0007669"/>
    <property type="project" value="InterPro"/>
</dbReference>
<keyword evidence="4" id="KW-1003">Cell membrane</keyword>
<feature type="transmembrane region" description="Helical" evidence="8">
    <location>
        <begin position="6"/>
        <end position="25"/>
    </location>
</feature>
<dbReference type="SUPFAM" id="SSF81345">
    <property type="entry name" value="ABC transporter involved in vitamin B12 uptake, BtuC"/>
    <property type="match status" value="1"/>
</dbReference>
<evidence type="ECO:0000256" key="6">
    <source>
        <dbReference type="ARBA" id="ARBA00022989"/>
    </source>
</evidence>
<sequence length="32" mass="3577">AVLPSEVPIGILTSLIGGPFFCYIFRRRQLGR</sequence>
<evidence type="ECO:0000256" key="1">
    <source>
        <dbReference type="ARBA" id="ARBA00004651"/>
    </source>
</evidence>
<evidence type="ECO:0000256" key="2">
    <source>
        <dbReference type="ARBA" id="ARBA00007935"/>
    </source>
</evidence>
<keyword evidence="6 8" id="KW-1133">Transmembrane helix</keyword>
<proteinExistence type="inferred from homology"/>
<name>A0A3B0VAG2_9ZZZZ</name>
<evidence type="ECO:0000256" key="8">
    <source>
        <dbReference type="SAM" id="Phobius"/>
    </source>
</evidence>
<comment type="similarity">
    <text evidence="2">Belongs to the binding-protein-dependent transport system permease family. FecCD subfamily.</text>
</comment>
<keyword evidence="5 8" id="KW-0812">Transmembrane</keyword>
<accession>A0A3B0VAG2</accession>
<dbReference type="Gene3D" id="1.10.3470.10">
    <property type="entry name" value="ABC transporter involved in vitamin B12 uptake, BtuC"/>
    <property type="match status" value="1"/>
</dbReference>
<keyword evidence="3" id="KW-0813">Transport</keyword>
<dbReference type="Pfam" id="PF01032">
    <property type="entry name" value="FecCD"/>
    <property type="match status" value="1"/>
</dbReference>
<evidence type="ECO:0000256" key="3">
    <source>
        <dbReference type="ARBA" id="ARBA00022448"/>
    </source>
</evidence>
<evidence type="ECO:0000256" key="7">
    <source>
        <dbReference type="ARBA" id="ARBA00023136"/>
    </source>
</evidence>
<dbReference type="InterPro" id="IPR037294">
    <property type="entry name" value="ABC_BtuC-like"/>
</dbReference>
<reference evidence="9" key="1">
    <citation type="submission" date="2018-06" db="EMBL/GenBank/DDBJ databases">
        <authorList>
            <person name="Zhirakovskaya E."/>
        </authorList>
    </citation>
    <scope>NUCLEOTIDE SEQUENCE</scope>
</reference>
<dbReference type="EMBL" id="UOEX01000141">
    <property type="protein sequence ID" value="VAW35822.1"/>
    <property type="molecule type" value="Genomic_DNA"/>
</dbReference>
<dbReference type="AlphaFoldDB" id="A0A3B0VAG2"/>
<protein>
    <submittedName>
        <fullName evidence="9">Vitamin B12 ABC transporter, permease component BtuC</fullName>
    </submittedName>
</protein>
<gene>
    <name evidence="9" type="ORF">MNBD_DELTA03-1844</name>
</gene>
<keyword evidence="7 8" id="KW-0472">Membrane</keyword>
<organism evidence="9">
    <name type="scientific">hydrothermal vent metagenome</name>
    <dbReference type="NCBI Taxonomy" id="652676"/>
    <lineage>
        <taxon>unclassified sequences</taxon>
        <taxon>metagenomes</taxon>
        <taxon>ecological metagenomes</taxon>
    </lineage>
</organism>
<dbReference type="InterPro" id="IPR000522">
    <property type="entry name" value="ABC_transptr_permease_BtuC"/>
</dbReference>
<dbReference type="GO" id="GO:0005886">
    <property type="term" value="C:plasma membrane"/>
    <property type="evidence" value="ECO:0007669"/>
    <property type="project" value="UniProtKB-SubCell"/>
</dbReference>